<protein>
    <recommendedName>
        <fullName evidence="4">Tick transposon</fullName>
    </recommendedName>
</protein>
<evidence type="ECO:0000256" key="1">
    <source>
        <dbReference type="SAM" id="MobiDB-lite"/>
    </source>
</evidence>
<proteinExistence type="predicted"/>
<reference evidence="2" key="1">
    <citation type="journal article" date="2020" name="Cell">
        <title>Large-Scale Comparative Analyses of Tick Genomes Elucidate Their Genetic Diversity and Vector Capacities.</title>
        <authorList>
            <consortium name="Tick Genome and Microbiome Consortium (TIGMIC)"/>
            <person name="Jia N."/>
            <person name="Wang J."/>
            <person name="Shi W."/>
            <person name="Du L."/>
            <person name="Sun Y."/>
            <person name="Zhan W."/>
            <person name="Jiang J.F."/>
            <person name="Wang Q."/>
            <person name="Zhang B."/>
            <person name="Ji P."/>
            <person name="Bell-Sakyi L."/>
            <person name="Cui X.M."/>
            <person name="Yuan T.T."/>
            <person name="Jiang B.G."/>
            <person name="Yang W.F."/>
            <person name="Lam T.T."/>
            <person name="Chang Q.C."/>
            <person name="Ding S.J."/>
            <person name="Wang X.J."/>
            <person name="Zhu J.G."/>
            <person name="Ruan X.D."/>
            <person name="Zhao L."/>
            <person name="Wei J.T."/>
            <person name="Ye R.Z."/>
            <person name="Que T.C."/>
            <person name="Du C.H."/>
            <person name="Zhou Y.H."/>
            <person name="Cheng J.X."/>
            <person name="Dai P.F."/>
            <person name="Guo W.B."/>
            <person name="Han X.H."/>
            <person name="Huang E.J."/>
            <person name="Li L.F."/>
            <person name="Wei W."/>
            <person name="Gao Y.C."/>
            <person name="Liu J.Z."/>
            <person name="Shao H.Z."/>
            <person name="Wang X."/>
            <person name="Wang C.C."/>
            <person name="Yang T.C."/>
            <person name="Huo Q.B."/>
            <person name="Li W."/>
            <person name="Chen H.Y."/>
            <person name="Chen S.E."/>
            <person name="Zhou L.G."/>
            <person name="Ni X.B."/>
            <person name="Tian J.H."/>
            <person name="Sheng Y."/>
            <person name="Liu T."/>
            <person name="Pan Y.S."/>
            <person name="Xia L.Y."/>
            <person name="Li J."/>
            <person name="Zhao F."/>
            <person name="Cao W.C."/>
        </authorList>
    </citation>
    <scope>NUCLEOTIDE SEQUENCE</scope>
    <source>
        <strain evidence="2">Rsan-2018</strain>
    </source>
</reference>
<comment type="caution">
    <text evidence="2">The sequence shown here is derived from an EMBL/GenBank/DDBJ whole genome shotgun (WGS) entry which is preliminary data.</text>
</comment>
<feature type="region of interest" description="Disordered" evidence="1">
    <location>
        <begin position="47"/>
        <end position="103"/>
    </location>
</feature>
<evidence type="ECO:0000313" key="2">
    <source>
        <dbReference type="EMBL" id="KAH7986590.1"/>
    </source>
</evidence>
<organism evidence="2 3">
    <name type="scientific">Rhipicephalus sanguineus</name>
    <name type="common">Brown dog tick</name>
    <name type="synonym">Ixodes sanguineus</name>
    <dbReference type="NCBI Taxonomy" id="34632"/>
    <lineage>
        <taxon>Eukaryota</taxon>
        <taxon>Metazoa</taxon>
        <taxon>Ecdysozoa</taxon>
        <taxon>Arthropoda</taxon>
        <taxon>Chelicerata</taxon>
        <taxon>Arachnida</taxon>
        <taxon>Acari</taxon>
        <taxon>Parasitiformes</taxon>
        <taxon>Ixodida</taxon>
        <taxon>Ixodoidea</taxon>
        <taxon>Ixodidae</taxon>
        <taxon>Rhipicephalinae</taxon>
        <taxon>Rhipicephalus</taxon>
        <taxon>Rhipicephalus</taxon>
    </lineage>
</organism>
<sequence length="486" mass="53473">MSGVMCARRSTRTHVALFTSGPISRGRHVRGSLMSALDAVDRFVRQHRTPAVSGEDRGTRRPPAPKSALRRAETFVSRHRSTVAEDRHGTLGSPGSPPQLETSRHLLRPQELSSCSHMASSLLARGERSLARRRWPCALNNAVRRGEDYLYEPRPSPNPQTPAIGTRTLTTDHRGRHFAVSGPDAGGDAPNPHLAQSHRPVRCATSKRMHMTERGGRLACPASLPTILWHGQMAALEYASLVSDVPDVGLVPIPPHWDSRLGICTRIPGIRAKRNTPQSSCAPTTLREPVSHATFVRLHPDSRVAEENTIHRLPSTGINRRARAFLLRLRTGCNRTAERLFRQSGNGNPSCPQCRADETIAHILLQCPGYADHRRQAVRGLRQARAPPRESGRSPVPLCHRTTLLQACYALLDFFGDADLFTYAPLRPVSYRSARFVYIPAAFPPRTAGRPSRDDDILLSLAGLLDCSSHGGRHRGLPLPALAKAE</sequence>
<dbReference type="EMBL" id="JABSTV010000362">
    <property type="protein sequence ID" value="KAH7986590.1"/>
    <property type="molecule type" value="Genomic_DNA"/>
</dbReference>
<name>A0A9D4YRX3_RHISA</name>
<accession>A0A9D4YRX3</accession>
<keyword evidence="3" id="KW-1185">Reference proteome</keyword>
<evidence type="ECO:0000313" key="3">
    <source>
        <dbReference type="Proteomes" id="UP000821837"/>
    </source>
</evidence>
<evidence type="ECO:0008006" key="4">
    <source>
        <dbReference type="Google" id="ProtNLM"/>
    </source>
</evidence>
<gene>
    <name evidence="2" type="ORF">HPB52_024851</name>
</gene>
<dbReference type="Proteomes" id="UP000821837">
    <property type="component" value="Unassembled WGS sequence"/>
</dbReference>
<reference evidence="2" key="2">
    <citation type="submission" date="2021-09" db="EMBL/GenBank/DDBJ databases">
        <authorList>
            <person name="Jia N."/>
            <person name="Wang J."/>
            <person name="Shi W."/>
            <person name="Du L."/>
            <person name="Sun Y."/>
            <person name="Zhan W."/>
            <person name="Jiang J."/>
            <person name="Wang Q."/>
            <person name="Zhang B."/>
            <person name="Ji P."/>
            <person name="Sakyi L.B."/>
            <person name="Cui X."/>
            <person name="Yuan T."/>
            <person name="Jiang B."/>
            <person name="Yang W."/>
            <person name="Lam T.T.-Y."/>
            <person name="Chang Q."/>
            <person name="Ding S."/>
            <person name="Wang X."/>
            <person name="Zhu J."/>
            <person name="Ruan X."/>
            <person name="Zhao L."/>
            <person name="Wei J."/>
            <person name="Que T."/>
            <person name="Du C."/>
            <person name="Cheng J."/>
            <person name="Dai P."/>
            <person name="Han X."/>
            <person name="Huang E."/>
            <person name="Gao Y."/>
            <person name="Liu J."/>
            <person name="Shao H."/>
            <person name="Ye R."/>
            <person name="Li L."/>
            <person name="Wei W."/>
            <person name="Wang X."/>
            <person name="Wang C."/>
            <person name="Huo Q."/>
            <person name="Li W."/>
            <person name="Guo W."/>
            <person name="Chen H."/>
            <person name="Chen S."/>
            <person name="Zhou L."/>
            <person name="Zhou L."/>
            <person name="Ni X."/>
            <person name="Tian J."/>
            <person name="Zhou Y."/>
            <person name="Sheng Y."/>
            <person name="Liu T."/>
            <person name="Pan Y."/>
            <person name="Xia L."/>
            <person name="Li J."/>
            <person name="Zhao F."/>
            <person name="Cao W."/>
        </authorList>
    </citation>
    <scope>NUCLEOTIDE SEQUENCE</scope>
    <source>
        <strain evidence="2">Rsan-2018</strain>
        <tissue evidence="2">Larvae</tissue>
    </source>
</reference>
<dbReference type="AlphaFoldDB" id="A0A9D4YRX3"/>